<dbReference type="AlphaFoldDB" id="H9UL52"/>
<dbReference type="RefSeq" id="WP_014456228.1">
    <property type="nucleotide sequence ID" value="NC_017098.1"/>
</dbReference>
<dbReference type="eggNOG" id="COG5581">
    <property type="taxonomic scope" value="Bacteria"/>
</dbReference>
<evidence type="ECO:0000313" key="4">
    <source>
        <dbReference type="Proteomes" id="UP000007383"/>
    </source>
</evidence>
<feature type="domain" description="PilZ" evidence="1">
    <location>
        <begin position="242"/>
        <end position="328"/>
    </location>
</feature>
<accession>H9UL52</accession>
<dbReference type="GO" id="GO:0016740">
    <property type="term" value="F:transferase activity"/>
    <property type="evidence" value="ECO:0007669"/>
    <property type="project" value="UniProtKB-KW"/>
</dbReference>
<sequence length="338" mass="38449">MTWLILGIVLLLAVIGVAVLISRGGFRFPWVQFYVKGKESGFSFKEVSLLRKVAQQNRLKNPASLFWSERALDRCIRGTITRFRATNSEETKENSEFLQQLFGFRKRVEFNQPKYRLGITSSRSINAGQPLKITFPGGGVYIATVVENIRRYLAISYPKGKTLPMGFSWKGQTLRIYFWRPEDAGYYFESKVVGDYMDRKFPILHISHSDNLVRSQKRGSVRREIKKPATLLPLQDIRNSNEDWEPVGGYRGRTMDISEDGIAVMVGGKAKPGLPVKIQTEVAGHQIVMCGVVRGVTFRKKNNVSVLHIQSVPLSVKQRNAILTYVYGIFETSVRKYT</sequence>
<keyword evidence="3" id="KW-0808">Transferase</keyword>
<evidence type="ECO:0000259" key="1">
    <source>
        <dbReference type="Pfam" id="PF07238"/>
    </source>
</evidence>
<dbReference type="STRING" id="889378.Spiaf_2209"/>
<evidence type="ECO:0000313" key="3">
    <source>
        <dbReference type="EMBL" id="AFG38245.1"/>
    </source>
</evidence>
<evidence type="ECO:0000259" key="2">
    <source>
        <dbReference type="Pfam" id="PF12945"/>
    </source>
</evidence>
<feature type="domain" description="Type III secretion system flagellar brake protein YcgR PilZN" evidence="2">
    <location>
        <begin position="128"/>
        <end position="207"/>
    </location>
</feature>
<keyword evidence="4" id="KW-1185">Reference proteome</keyword>
<reference evidence="4" key="1">
    <citation type="journal article" date="2013" name="Stand. Genomic Sci.">
        <title>Complete genome sequence of the halophilic bacterium Spirochaeta africana type strain (Z-7692(T)) from the alkaline Lake Magadi in the East African Rift.</title>
        <authorList>
            <person name="Liolos K."/>
            <person name="Abt B."/>
            <person name="Scheuner C."/>
            <person name="Teshima H."/>
            <person name="Held B."/>
            <person name="Lapidus A."/>
            <person name="Nolan M."/>
            <person name="Lucas S."/>
            <person name="Deshpande S."/>
            <person name="Cheng J.F."/>
            <person name="Tapia R."/>
            <person name="Goodwin L.A."/>
            <person name="Pitluck S."/>
            <person name="Pagani I."/>
            <person name="Ivanova N."/>
            <person name="Mavromatis K."/>
            <person name="Mikhailova N."/>
            <person name="Huntemann M."/>
            <person name="Pati A."/>
            <person name="Chen A."/>
            <person name="Palaniappan K."/>
            <person name="Land M."/>
            <person name="Rohde M."/>
            <person name="Tindall B.J."/>
            <person name="Detter J.C."/>
            <person name="Goker M."/>
            <person name="Bristow J."/>
            <person name="Eisen J.A."/>
            <person name="Markowitz V."/>
            <person name="Hugenholtz P."/>
            <person name="Woyke T."/>
            <person name="Klenk H.P."/>
            <person name="Kyrpides N.C."/>
        </authorList>
    </citation>
    <scope>NUCLEOTIDE SEQUENCE</scope>
    <source>
        <strain evidence="4">ATCC 700263 / DSM 8902 / Z-7692</strain>
    </source>
</reference>
<dbReference type="EMBL" id="CP003282">
    <property type="protein sequence ID" value="AFG38245.1"/>
    <property type="molecule type" value="Genomic_DNA"/>
</dbReference>
<dbReference type="PATRIC" id="fig|889378.3.peg.2185"/>
<dbReference type="Proteomes" id="UP000007383">
    <property type="component" value="Chromosome"/>
</dbReference>
<dbReference type="KEGG" id="sfc:Spiaf_2209"/>
<dbReference type="InterPro" id="IPR009875">
    <property type="entry name" value="PilZ_domain"/>
</dbReference>
<protein>
    <submittedName>
        <fullName evidence="3">Putative glycosyltransferase</fullName>
    </submittedName>
</protein>
<dbReference type="Pfam" id="PF07238">
    <property type="entry name" value="PilZ"/>
    <property type="match status" value="1"/>
</dbReference>
<gene>
    <name evidence="3" type="ordered locus">Spiaf_2209</name>
</gene>
<dbReference type="GO" id="GO:0035438">
    <property type="term" value="F:cyclic-di-GMP binding"/>
    <property type="evidence" value="ECO:0007669"/>
    <property type="project" value="InterPro"/>
</dbReference>
<organism evidence="3 4">
    <name type="scientific">Spirochaeta africana (strain ATCC 700263 / DSM 8902 / Z-7692)</name>
    <dbReference type="NCBI Taxonomy" id="889378"/>
    <lineage>
        <taxon>Bacteria</taxon>
        <taxon>Pseudomonadati</taxon>
        <taxon>Spirochaetota</taxon>
        <taxon>Spirochaetia</taxon>
        <taxon>Spirochaetales</taxon>
        <taxon>Spirochaetaceae</taxon>
        <taxon>Spirochaeta</taxon>
    </lineage>
</organism>
<dbReference type="OrthoDB" id="358587at2"/>
<dbReference type="HOGENOM" id="CLU_749921_0_0_12"/>
<name>H9UL52_SPIAZ</name>
<dbReference type="InterPro" id="IPR009926">
    <property type="entry name" value="T3SS_YcgR_PilZN"/>
</dbReference>
<proteinExistence type="predicted"/>
<dbReference type="Pfam" id="PF12945">
    <property type="entry name" value="PilZNR"/>
    <property type="match status" value="1"/>
</dbReference>